<organism evidence="6 7">
    <name type="scientific">Salinimicrobium flavum</name>
    <dbReference type="NCBI Taxonomy" id="1737065"/>
    <lineage>
        <taxon>Bacteria</taxon>
        <taxon>Pseudomonadati</taxon>
        <taxon>Bacteroidota</taxon>
        <taxon>Flavobacteriia</taxon>
        <taxon>Flavobacteriales</taxon>
        <taxon>Flavobacteriaceae</taxon>
        <taxon>Salinimicrobium</taxon>
    </lineage>
</organism>
<keyword evidence="3" id="KW-0804">Transcription</keyword>
<dbReference type="Proteomes" id="UP001597468">
    <property type="component" value="Unassembled WGS sequence"/>
</dbReference>
<dbReference type="Gene3D" id="2.60.120.10">
    <property type="entry name" value="Jelly Rolls"/>
    <property type="match status" value="1"/>
</dbReference>
<dbReference type="InterPro" id="IPR014710">
    <property type="entry name" value="RmlC-like_jellyroll"/>
</dbReference>
<evidence type="ECO:0000256" key="3">
    <source>
        <dbReference type="ARBA" id="ARBA00023163"/>
    </source>
</evidence>
<proteinExistence type="predicted"/>
<dbReference type="EMBL" id="JBHULT010000010">
    <property type="protein sequence ID" value="MFD2518765.1"/>
    <property type="molecule type" value="Genomic_DNA"/>
</dbReference>
<protein>
    <submittedName>
        <fullName evidence="6">Crp/Fnr family transcriptional regulator</fullName>
    </submittedName>
</protein>
<evidence type="ECO:0000259" key="4">
    <source>
        <dbReference type="PROSITE" id="PS50042"/>
    </source>
</evidence>
<evidence type="ECO:0000256" key="1">
    <source>
        <dbReference type="ARBA" id="ARBA00023015"/>
    </source>
</evidence>
<evidence type="ECO:0000256" key="2">
    <source>
        <dbReference type="ARBA" id="ARBA00023125"/>
    </source>
</evidence>
<sequence length="235" mass="27722">MKKNMRKRNQYIQALSTNKLLKDLEVDQIETILDDLNVEKWPKNTCSLHKTNTFHRQFHFIISGRLKVYKIDPESGREFTLFLLTRNDVFDMMCLLNECDQHVYYETLDKTILLAASLEKMQMWMKEYPEINRNILPYLCHQLRVVEEYATNLTLTEIPVRLAKLILRNINSESQKLELINDLSNEEIANMIGTTRAVVNRHLQEFKNDGTLLLGRQKMEIKNLQKLLRKAGPNL</sequence>
<dbReference type="Pfam" id="PF13545">
    <property type="entry name" value="HTH_Crp_2"/>
    <property type="match status" value="1"/>
</dbReference>
<reference evidence="7" key="1">
    <citation type="journal article" date="2019" name="Int. J. Syst. Evol. Microbiol.">
        <title>The Global Catalogue of Microorganisms (GCM) 10K type strain sequencing project: providing services to taxonomists for standard genome sequencing and annotation.</title>
        <authorList>
            <consortium name="The Broad Institute Genomics Platform"/>
            <consortium name="The Broad Institute Genome Sequencing Center for Infectious Disease"/>
            <person name="Wu L."/>
            <person name="Ma J."/>
        </authorList>
    </citation>
    <scope>NUCLEOTIDE SEQUENCE [LARGE SCALE GENOMIC DNA]</scope>
    <source>
        <strain evidence="7">KCTC 42585</strain>
    </source>
</reference>
<dbReference type="InterPro" id="IPR012318">
    <property type="entry name" value="HTH_CRP"/>
</dbReference>
<dbReference type="PANTHER" id="PTHR24567">
    <property type="entry name" value="CRP FAMILY TRANSCRIPTIONAL REGULATORY PROTEIN"/>
    <property type="match status" value="1"/>
</dbReference>
<evidence type="ECO:0000259" key="5">
    <source>
        <dbReference type="PROSITE" id="PS51063"/>
    </source>
</evidence>
<dbReference type="PROSITE" id="PS51063">
    <property type="entry name" value="HTH_CRP_2"/>
    <property type="match status" value="1"/>
</dbReference>
<dbReference type="PANTHER" id="PTHR24567:SF26">
    <property type="entry name" value="REGULATORY PROTEIN YEIL"/>
    <property type="match status" value="1"/>
</dbReference>
<dbReference type="SMART" id="SM00419">
    <property type="entry name" value="HTH_CRP"/>
    <property type="match status" value="1"/>
</dbReference>
<keyword evidence="1" id="KW-0805">Transcription regulation</keyword>
<feature type="domain" description="HTH crp-type" evidence="5">
    <location>
        <begin position="156"/>
        <end position="225"/>
    </location>
</feature>
<dbReference type="Gene3D" id="1.10.10.10">
    <property type="entry name" value="Winged helix-like DNA-binding domain superfamily/Winged helix DNA-binding domain"/>
    <property type="match status" value="1"/>
</dbReference>
<dbReference type="InterPro" id="IPR018490">
    <property type="entry name" value="cNMP-bd_dom_sf"/>
</dbReference>
<dbReference type="InterPro" id="IPR036388">
    <property type="entry name" value="WH-like_DNA-bd_sf"/>
</dbReference>
<dbReference type="InterPro" id="IPR000595">
    <property type="entry name" value="cNMP-bd_dom"/>
</dbReference>
<dbReference type="CDD" id="cd00038">
    <property type="entry name" value="CAP_ED"/>
    <property type="match status" value="1"/>
</dbReference>
<evidence type="ECO:0000313" key="6">
    <source>
        <dbReference type="EMBL" id="MFD2518765.1"/>
    </source>
</evidence>
<dbReference type="InterPro" id="IPR050397">
    <property type="entry name" value="Env_Response_Regulators"/>
</dbReference>
<dbReference type="SUPFAM" id="SSF51206">
    <property type="entry name" value="cAMP-binding domain-like"/>
    <property type="match status" value="1"/>
</dbReference>
<keyword evidence="7" id="KW-1185">Reference proteome</keyword>
<accession>A0ABW5J2J1</accession>
<keyword evidence="2" id="KW-0238">DNA-binding</keyword>
<feature type="domain" description="Cyclic nucleotide-binding" evidence="4">
    <location>
        <begin position="20"/>
        <end position="96"/>
    </location>
</feature>
<dbReference type="SUPFAM" id="SSF46785">
    <property type="entry name" value="Winged helix' DNA-binding domain"/>
    <property type="match status" value="1"/>
</dbReference>
<evidence type="ECO:0000313" key="7">
    <source>
        <dbReference type="Proteomes" id="UP001597468"/>
    </source>
</evidence>
<dbReference type="RefSeq" id="WP_380753474.1">
    <property type="nucleotide sequence ID" value="NZ_JBHULT010000010.1"/>
</dbReference>
<dbReference type="PROSITE" id="PS50042">
    <property type="entry name" value="CNMP_BINDING_3"/>
    <property type="match status" value="1"/>
</dbReference>
<name>A0ABW5J2J1_9FLAO</name>
<dbReference type="Pfam" id="PF00027">
    <property type="entry name" value="cNMP_binding"/>
    <property type="match status" value="1"/>
</dbReference>
<comment type="caution">
    <text evidence="6">The sequence shown here is derived from an EMBL/GenBank/DDBJ whole genome shotgun (WGS) entry which is preliminary data.</text>
</comment>
<dbReference type="InterPro" id="IPR036390">
    <property type="entry name" value="WH_DNA-bd_sf"/>
</dbReference>
<gene>
    <name evidence="6" type="ORF">ACFSTG_12725</name>
</gene>